<dbReference type="AlphaFoldDB" id="A0A3B1ATU0"/>
<name>A0A3B1ATU0_9ZZZZ</name>
<accession>A0A3B1ATU0</accession>
<evidence type="ECO:0000256" key="1">
    <source>
        <dbReference type="SAM" id="MobiDB-lite"/>
    </source>
</evidence>
<dbReference type="InterPro" id="IPR000238">
    <property type="entry name" value="RbfA"/>
</dbReference>
<dbReference type="PANTHER" id="PTHR33515">
    <property type="entry name" value="RIBOSOME-BINDING FACTOR A, CHLOROPLASTIC-RELATED"/>
    <property type="match status" value="1"/>
</dbReference>
<dbReference type="InterPro" id="IPR020053">
    <property type="entry name" value="Ribosome-bd_factorA_CS"/>
</dbReference>
<protein>
    <submittedName>
        <fullName evidence="2">Ribosome-binding factor A</fullName>
    </submittedName>
</protein>
<dbReference type="EMBL" id="UOFV01000384">
    <property type="protein sequence ID" value="VAX03263.1"/>
    <property type="molecule type" value="Genomic_DNA"/>
</dbReference>
<gene>
    <name evidence="2" type="ORF">MNBD_GAMMA19-229</name>
</gene>
<sequence length="148" mass="16695">MAKEFSRTRRVADQIQRHMAELIQMELGDPRVGMVTVTGVDVTHEFERARVYFTVLDENLADKEQAKKSVENSTLALNKAAGYLRTALARRLKLRTTPQLVFIYDSSMEYGNRLTDLIKQSGTASAEVDEQVDEPTNKPADSQSEKSE</sequence>
<feature type="region of interest" description="Disordered" evidence="1">
    <location>
        <begin position="121"/>
        <end position="148"/>
    </location>
</feature>
<organism evidence="2">
    <name type="scientific">hydrothermal vent metagenome</name>
    <dbReference type="NCBI Taxonomy" id="652676"/>
    <lineage>
        <taxon>unclassified sequences</taxon>
        <taxon>metagenomes</taxon>
        <taxon>ecological metagenomes</taxon>
    </lineage>
</organism>
<dbReference type="NCBIfam" id="TIGR00082">
    <property type="entry name" value="rbfA"/>
    <property type="match status" value="1"/>
</dbReference>
<dbReference type="SUPFAM" id="SSF89919">
    <property type="entry name" value="Ribosome-binding factor A, RbfA"/>
    <property type="match status" value="1"/>
</dbReference>
<dbReference type="InterPro" id="IPR023799">
    <property type="entry name" value="RbfA_dom_sf"/>
</dbReference>
<dbReference type="InterPro" id="IPR015946">
    <property type="entry name" value="KH_dom-like_a/b"/>
</dbReference>
<dbReference type="GO" id="GO:0005829">
    <property type="term" value="C:cytosol"/>
    <property type="evidence" value="ECO:0007669"/>
    <property type="project" value="TreeGrafter"/>
</dbReference>
<dbReference type="HAMAP" id="MF_00003">
    <property type="entry name" value="RbfA"/>
    <property type="match status" value="1"/>
</dbReference>
<dbReference type="Pfam" id="PF02033">
    <property type="entry name" value="RBFA"/>
    <property type="match status" value="1"/>
</dbReference>
<dbReference type="GO" id="GO:0006364">
    <property type="term" value="P:rRNA processing"/>
    <property type="evidence" value="ECO:0007669"/>
    <property type="project" value="InterPro"/>
</dbReference>
<dbReference type="PROSITE" id="PS01319">
    <property type="entry name" value="RBFA"/>
    <property type="match status" value="1"/>
</dbReference>
<reference evidence="2" key="1">
    <citation type="submission" date="2018-06" db="EMBL/GenBank/DDBJ databases">
        <authorList>
            <person name="Zhirakovskaya E."/>
        </authorList>
    </citation>
    <scope>NUCLEOTIDE SEQUENCE</scope>
</reference>
<proteinExistence type="inferred from homology"/>
<dbReference type="PANTHER" id="PTHR33515:SF1">
    <property type="entry name" value="RIBOSOME-BINDING FACTOR A, CHLOROPLASTIC-RELATED"/>
    <property type="match status" value="1"/>
</dbReference>
<dbReference type="Gene3D" id="3.30.300.20">
    <property type="match status" value="1"/>
</dbReference>
<evidence type="ECO:0000313" key="2">
    <source>
        <dbReference type="EMBL" id="VAX03263.1"/>
    </source>
</evidence>
<dbReference type="GO" id="GO:0043024">
    <property type="term" value="F:ribosomal small subunit binding"/>
    <property type="evidence" value="ECO:0007669"/>
    <property type="project" value="TreeGrafter"/>
</dbReference>